<evidence type="ECO:0000256" key="1">
    <source>
        <dbReference type="SAM" id="MobiDB-lite"/>
    </source>
</evidence>
<organism evidence="3 4">
    <name type="scientific">Panicum virgatum</name>
    <name type="common">Blackwell switchgrass</name>
    <dbReference type="NCBI Taxonomy" id="38727"/>
    <lineage>
        <taxon>Eukaryota</taxon>
        <taxon>Viridiplantae</taxon>
        <taxon>Streptophyta</taxon>
        <taxon>Embryophyta</taxon>
        <taxon>Tracheophyta</taxon>
        <taxon>Spermatophyta</taxon>
        <taxon>Magnoliopsida</taxon>
        <taxon>Liliopsida</taxon>
        <taxon>Poales</taxon>
        <taxon>Poaceae</taxon>
        <taxon>PACMAD clade</taxon>
        <taxon>Panicoideae</taxon>
        <taxon>Panicodae</taxon>
        <taxon>Paniceae</taxon>
        <taxon>Panicinae</taxon>
        <taxon>Panicum</taxon>
        <taxon>Panicum sect. Hiantes</taxon>
    </lineage>
</organism>
<keyword evidence="4" id="KW-1185">Reference proteome</keyword>
<keyword evidence="2" id="KW-0812">Transmembrane</keyword>
<evidence type="ECO:0000256" key="2">
    <source>
        <dbReference type="SAM" id="Phobius"/>
    </source>
</evidence>
<feature type="compositionally biased region" description="Gly residues" evidence="1">
    <location>
        <begin position="44"/>
        <end position="55"/>
    </location>
</feature>
<evidence type="ECO:0000313" key="4">
    <source>
        <dbReference type="Proteomes" id="UP000823388"/>
    </source>
</evidence>
<reference evidence="3" key="1">
    <citation type="submission" date="2020-05" db="EMBL/GenBank/DDBJ databases">
        <title>WGS assembly of Panicum virgatum.</title>
        <authorList>
            <person name="Lovell J.T."/>
            <person name="Jenkins J."/>
            <person name="Shu S."/>
            <person name="Juenger T.E."/>
            <person name="Schmutz J."/>
        </authorList>
    </citation>
    <scope>NUCLEOTIDE SEQUENCE</scope>
    <source>
        <strain evidence="3">AP13</strain>
    </source>
</reference>
<feature type="region of interest" description="Disordered" evidence="1">
    <location>
        <begin position="34"/>
        <end position="74"/>
    </location>
</feature>
<evidence type="ECO:0000313" key="3">
    <source>
        <dbReference type="EMBL" id="KAG2555240.1"/>
    </source>
</evidence>
<comment type="caution">
    <text evidence="3">The sequence shown here is derived from an EMBL/GenBank/DDBJ whole genome shotgun (WGS) entry which is preliminary data.</text>
</comment>
<sequence>ETNTAQWLVVRGICRPGRIAALLVLSVSVVTVGERRRRRRRGGGDGASDGLGQGNDGANSTPGCAATFLPLPSS</sequence>
<dbReference type="AlphaFoldDB" id="A0A8T0P0M9"/>
<gene>
    <name evidence="3" type="ORF">PVAP13_9KG568401</name>
</gene>
<name>A0A8T0P0M9_PANVG</name>
<accession>A0A8T0P0M9</accession>
<keyword evidence="2" id="KW-1133">Transmembrane helix</keyword>
<feature type="non-terminal residue" evidence="3">
    <location>
        <position position="74"/>
    </location>
</feature>
<proteinExistence type="predicted"/>
<feature type="non-terminal residue" evidence="3">
    <location>
        <position position="1"/>
    </location>
</feature>
<feature type="transmembrane region" description="Helical" evidence="2">
    <location>
        <begin position="16"/>
        <end position="33"/>
    </location>
</feature>
<protein>
    <submittedName>
        <fullName evidence="3">Uncharacterized protein</fullName>
    </submittedName>
</protein>
<dbReference type="Proteomes" id="UP000823388">
    <property type="component" value="Chromosome 9K"/>
</dbReference>
<dbReference type="EMBL" id="CM029053">
    <property type="protein sequence ID" value="KAG2555240.1"/>
    <property type="molecule type" value="Genomic_DNA"/>
</dbReference>
<keyword evidence="2" id="KW-0472">Membrane</keyword>